<dbReference type="EMBL" id="LUUH01000110">
    <property type="protein sequence ID" value="OAH96662.1"/>
    <property type="molecule type" value="Genomic_DNA"/>
</dbReference>
<dbReference type="PANTHER" id="PTHR31331">
    <property type="entry name" value="LCCL DOMAIN PROTEIN (AFU_ORTHOLOGUE AFUA_5G08630)"/>
    <property type="match status" value="1"/>
</dbReference>
<sequence>MDEIVKTLFSAPLATVFVIAGLIFLLVAVVGNISGKIEPGPKGRLFSGILGLAFVVVGLAMHFAQNSAQPSTTPNSPPALSKPAEQIAVVPRAPHSLPVNTPANQAPATLNLPANAEIIEAGCSFSAAQIEGEPGSSHVVACPAECDAAYQILNGTDTYTSNSFICLAAIHAGLIGPQGGTVQVIIEKGRPAYRGSIRHKIQSSDYGKYDGSFRLAPPTQ</sequence>
<dbReference type="PROSITE" id="PS50820">
    <property type="entry name" value="LCCL"/>
    <property type="match status" value="1"/>
</dbReference>
<dbReference type="Gene3D" id="2.170.130.20">
    <property type="entry name" value="LCCL-like domain"/>
    <property type="match status" value="1"/>
</dbReference>
<feature type="domain" description="LCCL" evidence="2">
    <location>
        <begin position="123"/>
        <end position="213"/>
    </location>
</feature>
<keyword evidence="1" id="KW-1133">Transmembrane helix</keyword>
<evidence type="ECO:0000256" key="1">
    <source>
        <dbReference type="SAM" id="Phobius"/>
    </source>
</evidence>
<dbReference type="RefSeq" id="WP_064038857.1">
    <property type="nucleotide sequence ID" value="NZ_LUUH01000110.1"/>
</dbReference>
<organism evidence="3 4">
    <name type="scientific">Methylomonas methanica</name>
    <dbReference type="NCBI Taxonomy" id="421"/>
    <lineage>
        <taxon>Bacteria</taxon>
        <taxon>Pseudomonadati</taxon>
        <taxon>Pseudomonadota</taxon>
        <taxon>Gammaproteobacteria</taxon>
        <taxon>Methylococcales</taxon>
        <taxon>Methylococcaceae</taxon>
        <taxon>Methylomonas</taxon>
    </lineage>
</organism>
<dbReference type="AlphaFoldDB" id="A0A177LUP0"/>
<accession>A0A177LUP0</accession>
<dbReference type="InterPro" id="IPR004043">
    <property type="entry name" value="LCCL"/>
</dbReference>
<keyword evidence="1" id="KW-0472">Membrane</keyword>
<evidence type="ECO:0000313" key="3">
    <source>
        <dbReference type="EMBL" id="OAH96662.1"/>
    </source>
</evidence>
<dbReference type="SMART" id="SM00603">
    <property type="entry name" value="LCCL"/>
    <property type="match status" value="1"/>
</dbReference>
<protein>
    <recommendedName>
        <fullName evidence="2">LCCL domain-containing protein</fullName>
    </recommendedName>
</protein>
<dbReference type="InterPro" id="IPR036609">
    <property type="entry name" value="LCCL_sf"/>
</dbReference>
<proteinExistence type="predicted"/>
<feature type="transmembrane region" description="Helical" evidence="1">
    <location>
        <begin position="45"/>
        <end position="64"/>
    </location>
</feature>
<dbReference type="PANTHER" id="PTHR31331:SF1">
    <property type="entry name" value="CYSTEINE RICH SECRETORY PROTEIN LCCL DOMAIN CONTAINING 2"/>
    <property type="match status" value="1"/>
</dbReference>
<comment type="caution">
    <text evidence="3">The sequence shown here is derived from an EMBL/GenBank/DDBJ whole genome shotgun (WGS) entry which is preliminary data.</text>
</comment>
<gene>
    <name evidence="3" type="ORF">A1353_03255</name>
</gene>
<dbReference type="Pfam" id="PF03815">
    <property type="entry name" value="LCCL"/>
    <property type="match status" value="1"/>
</dbReference>
<reference evidence="3 4" key="1">
    <citation type="submission" date="2016-03" db="EMBL/GenBank/DDBJ databases">
        <authorList>
            <person name="Ploux O."/>
        </authorList>
    </citation>
    <scope>NUCLEOTIDE SEQUENCE [LARGE SCALE GENOMIC DNA]</scope>
    <source>
        <strain evidence="3 4">R-45371</strain>
    </source>
</reference>
<name>A0A177LUP0_METMH</name>
<evidence type="ECO:0000313" key="4">
    <source>
        <dbReference type="Proteomes" id="UP000077763"/>
    </source>
</evidence>
<feature type="transmembrane region" description="Helical" evidence="1">
    <location>
        <begin position="12"/>
        <end position="33"/>
    </location>
</feature>
<dbReference type="SUPFAM" id="SSF69848">
    <property type="entry name" value="LCCL domain"/>
    <property type="match status" value="1"/>
</dbReference>
<evidence type="ECO:0000259" key="2">
    <source>
        <dbReference type="PROSITE" id="PS50820"/>
    </source>
</evidence>
<dbReference type="Proteomes" id="UP000077763">
    <property type="component" value="Unassembled WGS sequence"/>
</dbReference>
<keyword evidence="1" id="KW-0812">Transmembrane</keyword>
<dbReference type="InterPro" id="IPR051957">
    <property type="entry name" value="CRISP-LCCL_domain"/>
</dbReference>